<organism evidence="1 2">
    <name type="scientific">Penicillium brasilianum</name>
    <dbReference type="NCBI Taxonomy" id="104259"/>
    <lineage>
        <taxon>Eukaryota</taxon>
        <taxon>Fungi</taxon>
        <taxon>Dikarya</taxon>
        <taxon>Ascomycota</taxon>
        <taxon>Pezizomycotina</taxon>
        <taxon>Eurotiomycetes</taxon>
        <taxon>Eurotiomycetidae</taxon>
        <taxon>Eurotiales</taxon>
        <taxon>Aspergillaceae</taxon>
        <taxon>Penicillium</taxon>
    </lineage>
</organism>
<dbReference type="STRING" id="104259.A0A0F7TQV3"/>
<gene>
    <name evidence="1" type="ORF">PMG11_07715</name>
</gene>
<keyword evidence="2" id="KW-1185">Reference proteome</keyword>
<dbReference type="OrthoDB" id="4392610at2759"/>
<dbReference type="Proteomes" id="UP000042958">
    <property type="component" value="Unassembled WGS sequence"/>
</dbReference>
<proteinExistence type="predicted"/>
<evidence type="ECO:0000313" key="1">
    <source>
        <dbReference type="EMBL" id="CEJ59079.1"/>
    </source>
</evidence>
<dbReference type="EMBL" id="CDHK01000007">
    <property type="protein sequence ID" value="CEJ59079.1"/>
    <property type="molecule type" value="Genomic_DNA"/>
</dbReference>
<evidence type="ECO:0000313" key="2">
    <source>
        <dbReference type="Proteomes" id="UP000042958"/>
    </source>
</evidence>
<sequence>MSASQIRPLVNQQEIVHAYRHLYRQGLKAIRYATPSRHVLRTTLRTSFRASPPADFNPSRIANTLRFLERAADMTGLEHKIFKNLLLSRYWELPQIAKESRILRSLGLGNAEHQLRKSAYDQLSSTVERLNESLGTCLK</sequence>
<protein>
    <submittedName>
        <fullName evidence="1">Uncharacterized protein</fullName>
    </submittedName>
</protein>
<name>A0A0F7TQV3_PENBI</name>
<reference evidence="2" key="1">
    <citation type="journal article" date="2015" name="Genome Announc.">
        <title>Draft genome sequence of the fungus Penicillium brasilianum MG11.</title>
        <authorList>
            <person name="Horn F."/>
            <person name="Linde J."/>
            <person name="Mattern D.J."/>
            <person name="Walther G."/>
            <person name="Guthke R."/>
            <person name="Brakhage A.A."/>
            <person name="Valiante V."/>
        </authorList>
    </citation>
    <scope>NUCLEOTIDE SEQUENCE [LARGE SCALE GENOMIC DNA]</scope>
    <source>
        <strain evidence="2">MG11</strain>
    </source>
</reference>
<accession>A0A0F7TQV3</accession>
<dbReference type="AlphaFoldDB" id="A0A0F7TQV3"/>